<dbReference type="PROSITE" id="PS51450">
    <property type="entry name" value="LRR"/>
    <property type="match status" value="1"/>
</dbReference>
<evidence type="ECO:0000313" key="4">
    <source>
        <dbReference type="EMBL" id="KGN94042.1"/>
    </source>
</evidence>
<keyword evidence="1" id="KW-0433">Leucine-rich repeat</keyword>
<keyword evidence="2" id="KW-0677">Repeat</keyword>
<dbReference type="RefSeq" id="WP_036888199.1">
    <property type="nucleotide sequence ID" value="NZ_JQJB01000006.1"/>
</dbReference>
<dbReference type="Pfam" id="PF13516">
    <property type="entry name" value="LRR_6"/>
    <property type="match status" value="1"/>
</dbReference>
<proteinExistence type="predicted"/>
<dbReference type="Gene3D" id="3.80.10.10">
    <property type="entry name" value="Ribonuclease Inhibitor"/>
    <property type="match status" value="3"/>
</dbReference>
<evidence type="ECO:0000256" key="1">
    <source>
        <dbReference type="ARBA" id="ARBA00022614"/>
    </source>
</evidence>
<name>A0AB34PEQ4_9PORP</name>
<dbReference type="EMBL" id="JQJC01000021">
    <property type="protein sequence ID" value="KGN94042.1"/>
    <property type="molecule type" value="Genomic_DNA"/>
</dbReference>
<gene>
    <name evidence="4" type="ORF">HQ38_07550</name>
</gene>
<dbReference type="PANTHER" id="PTHR45617">
    <property type="entry name" value="LEUCINE RICH REPEAT FAMILY PROTEIN"/>
    <property type="match status" value="1"/>
</dbReference>
<dbReference type="InterPro" id="IPR001611">
    <property type="entry name" value="Leu-rich_rpt"/>
</dbReference>
<feature type="chain" id="PRO_5044255988" description="Internalin-J" evidence="3">
    <location>
        <begin position="22"/>
        <end position="769"/>
    </location>
</feature>
<evidence type="ECO:0000313" key="5">
    <source>
        <dbReference type="Proteomes" id="UP000030136"/>
    </source>
</evidence>
<dbReference type="InterPro" id="IPR032675">
    <property type="entry name" value="LRR_dom_sf"/>
</dbReference>
<evidence type="ECO:0000256" key="2">
    <source>
        <dbReference type="ARBA" id="ARBA00022737"/>
    </source>
</evidence>
<feature type="signal peptide" evidence="3">
    <location>
        <begin position="1"/>
        <end position="21"/>
    </location>
</feature>
<keyword evidence="3" id="KW-0732">Signal</keyword>
<dbReference type="SUPFAM" id="SSF52047">
    <property type="entry name" value="RNI-like"/>
    <property type="match status" value="1"/>
</dbReference>
<organism evidence="4 5">
    <name type="scientific">Porphyromonas crevioricanis</name>
    <dbReference type="NCBI Taxonomy" id="393921"/>
    <lineage>
        <taxon>Bacteria</taxon>
        <taxon>Pseudomonadati</taxon>
        <taxon>Bacteroidota</taxon>
        <taxon>Bacteroidia</taxon>
        <taxon>Bacteroidales</taxon>
        <taxon>Porphyromonadaceae</taxon>
        <taxon>Porphyromonas</taxon>
    </lineage>
</organism>
<evidence type="ECO:0000256" key="3">
    <source>
        <dbReference type="SAM" id="SignalP"/>
    </source>
</evidence>
<evidence type="ECO:0008006" key="6">
    <source>
        <dbReference type="Google" id="ProtNLM"/>
    </source>
</evidence>
<protein>
    <recommendedName>
        <fullName evidence="6">Internalin-J</fullName>
    </recommendedName>
</protein>
<sequence>MRALLLIAGLGACLSSSILKANALTDMEMEEPKAQKVKITSGLSEGEDLVISAMAEEDSTPWIDLNGNGKMDEGEEIINDPWTTTSLKWGDKSEVVIYGKNLQALNLCNAKLKTVDLREGGSLETLELAGNELEELDVTALKDLKSLNVSQNRIGAEAMHKMIVSLCNGYLCQLMVINTSSEVEEYNVCLKSDVEAAKMKGWSVMDAKDGMDYPGSEQNVPAQGGRKILLTTGLKKGEDFKIHLVAAEGTTPWIDLNANETQDEGEGLPAQEPGQFVTVKWGEKAEAVIHAEGPKVLMIKAAKLQSIGLKDAITLEMIDLSNNELEALDCSELPGLSSINVSQNKITAEEMSKLIKSLNSSEISAKNITVINTAPEQADCEHNVCLKADVEAAVAKKWQVLDAATGMDYPGKEITPEPEVPDEVQTITFSSELMHGAPFKLILKSDATEYSPWIDLNGNGKDDMGEYLFADGMTPVSLTWGEKSQAVIYAKDISGLVLKNARVKTIDLSKAPLLEELDLSSNRITSIDLSSQTLIRSLDLSDNKLTSLSIDPLEKLVRIDCCNNPIGSLDVSKARDLEDLFANACMLKELNLSTHSKLKSVVLKKNRLEKLDLSAAVELVSLDVAENELKEQDMHNLISSLSAEGTGKYLVVINTSEKAQETERNVCLKADVELAMQKGWIVLDDKDSKAFPGSDVIGVVYPLQSEFAIHALADGWKVFFGDEIKHSVALYDFAGRCLYSVTGHYEIFLPQVGDLLLVRIDNKVIKLIR</sequence>
<comment type="caution">
    <text evidence="4">The sequence shown here is derived from an EMBL/GenBank/DDBJ whole genome shotgun (WGS) entry which is preliminary data.</text>
</comment>
<dbReference type="Pfam" id="PF00560">
    <property type="entry name" value="LRR_1"/>
    <property type="match status" value="1"/>
</dbReference>
<dbReference type="AlphaFoldDB" id="A0AB34PEQ4"/>
<reference evidence="4 5" key="1">
    <citation type="submission" date="2014-08" db="EMBL/GenBank/DDBJ databases">
        <title>Porphyromonas crevioricanis strain:COT-253_OH1447 Genome sequencing.</title>
        <authorList>
            <person name="Wallis C."/>
            <person name="Deusch O."/>
            <person name="O'Flynn C."/>
            <person name="Davis I."/>
            <person name="Jospin G."/>
            <person name="Darling A.E."/>
            <person name="Coil D.A."/>
            <person name="Alexiev A."/>
            <person name="Horsfall A."/>
            <person name="Kirkwood N."/>
            <person name="Harris S."/>
            <person name="Eisen J.A."/>
        </authorList>
    </citation>
    <scope>NUCLEOTIDE SEQUENCE [LARGE SCALE GENOMIC DNA]</scope>
    <source>
        <strain evidence="5">COT-253 OH1447</strain>
    </source>
</reference>
<accession>A0AB34PEQ4</accession>
<dbReference type="Proteomes" id="UP000030136">
    <property type="component" value="Unassembled WGS sequence"/>
</dbReference>